<organism evidence="1">
    <name type="scientific">Amphimedon queenslandica</name>
    <name type="common">Sponge</name>
    <dbReference type="NCBI Taxonomy" id="400682"/>
    <lineage>
        <taxon>Eukaryota</taxon>
        <taxon>Metazoa</taxon>
        <taxon>Porifera</taxon>
        <taxon>Demospongiae</taxon>
        <taxon>Heteroscleromorpha</taxon>
        <taxon>Haplosclerida</taxon>
        <taxon>Niphatidae</taxon>
        <taxon>Amphimedon</taxon>
    </lineage>
</organism>
<name>A0A1X7V586_AMPQE</name>
<evidence type="ECO:0000313" key="1">
    <source>
        <dbReference type="EnsemblMetazoa" id="Aqu2.1.34994_001"/>
    </source>
</evidence>
<accession>A0A1X7V586</accession>
<proteinExistence type="predicted"/>
<reference evidence="1" key="1">
    <citation type="submission" date="2017-05" db="UniProtKB">
        <authorList>
            <consortium name="EnsemblMetazoa"/>
        </authorList>
    </citation>
    <scope>IDENTIFICATION</scope>
</reference>
<dbReference type="InParanoid" id="A0A1X7V586"/>
<protein>
    <submittedName>
        <fullName evidence="1">Uncharacterized protein</fullName>
    </submittedName>
</protein>
<dbReference type="AlphaFoldDB" id="A0A1X7V586"/>
<sequence length="49" mass="5243">TTDTRRGAKASTQKSSFGTILLILGGVKAGTQRSSFETSLTYLFSFVIV</sequence>
<dbReference type="EnsemblMetazoa" id="Aqu2.1.34994_001">
    <property type="protein sequence ID" value="Aqu2.1.34994_001"/>
    <property type="gene ID" value="Aqu2.1.34994"/>
</dbReference>